<sequence>MLNAPRFWWRDRPGLLARLLSPLGWVYGAITLGRMRRPGTDAGVPVICVGNFIAGGAGKTPTAITLAGLLKARGEMPFVLMRGYGGRLPGPVEVDPARHNPADVGDEAMLMARHTRTIVSRDRIAGATLARANGASVIVMDDGLQNPALEKRLRLAVVDGASGTGNGLCLPAGPLRAPLAGQLGRTDAVIVIGAGAAGERVAEAARRQGKAVLAGRLEPEARAADALRGQKIVALSGIGRPEKFRATLEALGANVASERAFGDHYAYTAADVAGIIAEARSGNLLVATTEKDMTKLASLWPETERQRLVVVPVRLVFDDPKRIETLLEGASGAAGAPQP</sequence>
<comment type="function">
    <text evidence="1 13">Transfers the gamma-phosphate of ATP to the 4'-position of a tetraacyldisaccharide 1-phosphate intermediate (termed DS-1-P) to form tetraacyldisaccharide 1,4'-bis-phosphate (lipid IVA).</text>
</comment>
<evidence type="ECO:0000256" key="13">
    <source>
        <dbReference type="HAMAP-Rule" id="MF_00409"/>
    </source>
</evidence>
<keyword evidence="8 13" id="KW-0547">Nucleotide-binding</keyword>
<comment type="similarity">
    <text evidence="13">Belongs to the LpxK family.</text>
</comment>
<evidence type="ECO:0000256" key="4">
    <source>
        <dbReference type="ARBA" id="ARBA00016436"/>
    </source>
</evidence>
<organism evidence="14 15">
    <name type="scientific">Bosea minatitlanensis</name>
    <dbReference type="NCBI Taxonomy" id="128782"/>
    <lineage>
        <taxon>Bacteria</taxon>
        <taxon>Pseudomonadati</taxon>
        <taxon>Pseudomonadota</taxon>
        <taxon>Alphaproteobacteria</taxon>
        <taxon>Hyphomicrobiales</taxon>
        <taxon>Boseaceae</taxon>
        <taxon>Bosea</taxon>
    </lineage>
</organism>
<evidence type="ECO:0000313" key="14">
    <source>
        <dbReference type="EMBL" id="MFC5294777.1"/>
    </source>
</evidence>
<evidence type="ECO:0000256" key="1">
    <source>
        <dbReference type="ARBA" id="ARBA00002274"/>
    </source>
</evidence>
<comment type="pathway">
    <text evidence="2 13">Glycolipid biosynthesis; lipid IV(A) biosynthesis; lipid IV(A) from (3R)-3-hydroxytetradecanoyl-[acyl-carrier-protein] and UDP-N-acetyl-alpha-D-glucosamine: step 6/6.</text>
</comment>
<dbReference type="RefSeq" id="WP_158444114.1">
    <property type="nucleotide sequence ID" value="NZ_JAOAOS010000003.1"/>
</dbReference>
<evidence type="ECO:0000256" key="5">
    <source>
        <dbReference type="ARBA" id="ARBA00022516"/>
    </source>
</evidence>
<evidence type="ECO:0000256" key="12">
    <source>
        <dbReference type="ARBA" id="ARBA00029757"/>
    </source>
</evidence>
<protein>
    <recommendedName>
        <fullName evidence="4 13">Tetraacyldisaccharide 4'-kinase</fullName>
        <ecNumber evidence="3 13">2.7.1.130</ecNumber>
    </recommendedName>
    <alternativeName>
        <fullName evidence="12 13">Lipid A 4'-kinase</fullName>
    </alternativeName>
</protein>
<dbReference type="Pfam" id="PF02606">
    <property type="entry name" value="LpxK"/>
    <property type="match status" value="1"/>
</dbReference>
<proteinExistence type="inferred from homology"/>
<dbReference type="SUPFAM" id="SSF52540">
    <property type="entry name" value="P-loop containing nucleoside triphosphate hydrolases"/>
    <property type="match status" value="1"/>
</dbReference>
<keyword evidence="15" id="KW-1185">Reference proteome</keyword>
<comment type="caution">
    <text evidence="14">The sequence shown here is derived from an EMBL/GenBank/DDBJ whole genome shotgun (WGS) entry which is preliminary data.</text>
</comment>
<keyword evidence="7 13" id="KW-0808">Transferase</keyword>
<dbReference type="NCBIfam" id="TIGR00682">
    <property type="entry name" value="lpxK"/>
    <property type="match status" value="1"/>
</dbReference>
<dbReference type="InterPro" id="IPR003758">
    <property type="entry name" value="LpxK"/>
</dbReference>
<keyword evidence="11 13" id="KW-0443">Lipid metabolism</keyword>
<dbReference type="PANTHER" id="PTHR42724:SF1">
    <property type="entry name" value="TETRAACYLDISACCHARIDE 4'-KINASE, MITOCHONDRIAL-RELATED"/>
    <property type="match status" value="1"/>
</dbReference>
<feature type="binding site" evidence="13">
    <location>
        <begin position="53"/>
        <end position="60"/>
    </location>
    <ligand>
        <name>ATP</name>
        <dbReference type="ChEBI" id="CHEBI:30616"/>
    </ligand>
</feature>
<keyword evidence="6 13" id="KW-0441">Lipid A biosynthesis</keyword>
<dbReference type="EC" id="2.7.1.130" evidence="3 13"/>
<evidence type="ECO:0000256" key="3">
    <source>
        <dbReference type="ARBA" id="ARBA00012071"/>
    </source>
</evidence>
<keyword evidence="9 13" id="KW-0418">Kinase</keyword>
<evidence type="ECO:0000313" key="15">
    <source>
        <dbReference type="Proteomes" id="UP001595976"/>
    </source>
</evidence>
<gene>
    <name evidence="13 14" type="primary">lpxK</name>
    <name evidence="14" type="ORF">ACFPK2_17445</name>
</gene>
<dbReference type="PANTHER" id="PTHR42724">
    <property type="entry name" value="TETRAACYLDISACCHARIDE 4'-KINASE"/>
    <property type="match status" value="1"/>
</dbReference>
<reference evidence="15" key="1">
    <citation type="journal article" date="2019" name="Int. J. Syst. Evol. Microbiol.">
        <title>The Global Catalogue of Microorganisms (GCM) 10K type strain sequencing project: providing services to taxonomists for standard genome sequencing and annotation.</title>
        <authorList>
            <consortium name="The Broad Institute Genomics Platform"/>
            <consortium name="The Broad Institute Genome Sequencing Center for Infectious Disease"/>
            <person name="Wu L."/>
            <person name="Ma J."/>
        </authorList>
    </citation>
    <scope>NUCLEOTIDE SEQUENCE [LARGE SCALE GENOMIC DNA]</scope>
    <source>
        <strain evidence="15">CGMCC 1.15643</strain>
    </source>
</reference>
<dbReference type="GO" id="GO:0009029">
    <property type="term" value="F:lipid-A 4'-kinase activity"/>
    <property type="evidence" value="ECO:0007669"/>
    <property type="project" value="UniProtKB-EC"/>
</dbReference>
<evidence type="ECO:0000256" key="8">
    <source>
        <dbReference type="ARBA" id="ARBA00022741"/>
    </source>
</evidence>
<dbReference type="Proteomes" id="UP001595976">
    <property type="component" value="Unassembled WGS sequence"/>
</dbReference>
<evidence type="ECO:0000256" key="7">
    <source>
        <dbReference type="ARBA" id="ARBA00022679"/>
    </source>
</evidence>
<evidence type="ECO:0000256" key="6">
    <source>
        <dbReference type="ARBA" id="ARBA00022556"/>
    </source>
</evidence>
<name>A0ABW0F5P9_9HYPH</name>
<dbReference type="EMBL" id="JBHSLI010000007">
    <property type="protein sequence ID" value="MFC5294777.1"/>
    <property type="molecule type" value="Genomic_DNA"/>
</dbReference>
<keyword evidence="5 13" id="KW-0444">Lipid biosynthesis</keyword>
<evidence type="ECO:0000256" key="9">
    <source>
        <dbReference type="ARBA" id="ARBA00022777"/>
    </source>
</evidence>
<comment type="catalytic activity">
    <reaction evidence="13">
        <text>a lipid A disaccharide + ATP = a lipid IVA + ADP + H(+)</text>
        <dbReference type="Rhea" id="RHEA:67840"/>
        <dbReference type="ChEBI" id="CHEBI:15378"/>
        <dbReference type="ChEBI" id="CHEBI:30616"/>
        <dbReference type="ChEBI" id="CHEBI:176343"/>
        <dbReference type="ChEBI" id="CHEBI:176425"/>
        <dbReference type="ChEBI" id="CHEBI:456216"/>
        <dbReference type="EC" id="2.7.1.130"/>
    </reaction>
</comment>
<dbReference type="HAMAP" id="MF_00409">
    <property type="entry name" value="LpxK"/>
    <property type="match status" value="1"/>
</dbReference>
<keyword evidence="10 13" id="KW-0067">ATP-binding</keyword>
<evidence type="ECO:0000256" key="11">
    <source>
        <dbReference type="ARBA" id="ARBA00023098"/>
    </source>
</evidence>
<accession>A0ABW0F5P9</accession>
<evidence type="ECO:0000256" key="10">
    <source>
        <dbReference type="ARBA" id="ARBA00022840"/>
    </source>
</evidence>
<dbReference type="InterPro" id="IPR027417">
    <property type="entry name" value="P-loop_NTPase"/>
</dbReference>
<evidence type="ECO:0000256" key="2">
    <source>
        <dbReference type="ARBA" id="ARBA00004870"/>
    </source>
</evidence>